<dbReference type="InterPro" id="IPR007627">
    <property type="entry name" value="RNA_pol_sigma70_r2"/>
</dbReference>
<evidence type="ECO:0000256" key="2">
    <source>
        <dbReference type="ARBA" id="ARBA00023015"/>
    </source>
</evidence>
<gene>
    <name evidence="8" type="ORF">GCM10010919_19790</name>
</gene>
<dbReference type="SUPFAM" id="SSF88659">
    <property type="entry name" value="Sigma3 and sigma4 domains of RNA polymerase sigma factors"/>
    <property type="match status" value="1"/>
</dbReference>
<dbReference type="PANTHER" id="PTHR43133:SF8">
    <property type="entry name" value="RNA POLYMERASE SIGMA FACTOR HI_1459-RELATED"/>
    <property type="match status" value="1"/>
</dbReference>
<dbReference type="RefSeq" id="WP_189432817.1">
    <property type="nucleotide sequence ID" value="NZ_BNAO01000004.1"/>
</dbReference>
<comment type="similarity">
    <text evidence="1">Belongs to the sigma-70 factor family. ECF subfamily.</text>
</comment>
<keyword evidence="2" id="KW-0805">Transcription regulation</keyword>
<dbReference type="Gene3D" id="1.10.10.10">
    <property type="entry name" value="Winged helix-like DNA-binding domain superfamily/Winged helix DNA-binding domain"/>
    <property type="match status" value="1"/>
</dbReference>
<dbReference type="SUPFAM" id="SSF88946">
    <property type="entry name" value="Sigma2 domain of RNA polymerase sigma factors"/>
    <property type="match status" value="1"/>
</dbReference>
<evidence type="ECO:0000256" key="4">
    <source>
        <dbReference type="ARBA" id="ARBA00023125"/>
    </source>
</evidence>
<dbReference type="InterPro" id="IPR039425">
    <property type="entry name" value="RNA_pol_sigma-70-like"/>
</dbReference>
<dbReference type="InterPro" id="IPR013325">
    <property type="entry name" value="RNA_pol_sigma_r2"/>
</dbReference>
<accession>A0ABQ3KYP8</accession>
<evidence type="ECO:0000256" key="3">
    <source>
        <dbReference type="ARBA" id="ARBA00023082"/>
    </source>
</evidence>
<evidence type="ECO:0000313" key="9">
    <source>
        <dbReference type="Proteomes" id="UP000659697"/>
    </source>
</evidence>
<dbReference type="PANTHER" id="PTHR43133">
    <property type="entry name" value="RNA POLYMERASE ECF-TYPE SIGMA FACTO"/>
    <property type="match status" value="1"/>
</dbReference>
<dbReference type="Gene3D" id="1.10.1740.10">
    <property type="match status" value="1"/>
</dbReference>
<dbReference type="InterPro" id="IPR036388">
    <property type="entry name" value="WH-like_DNA-bd_sf"/>
</dbReference>
<dbReference type="Pfam" id="PF08281">
    <property type="entry name" value="Sigma70_r4_2"/>
    <property type="match status" value="1"/>
</dbReference>
<dbReference type="EMBL" id="BNAO01000004">
    <property type="protein sequence ID" value="GHG69687.1"/>
    <property type="molecule type" value="Genomic_DNA"/>
</dbReference>
<dbReference type="InterPro" id="IPR013324">
    <property type="entry name" value="RNA_pol_sigma_r3/r4-like"/>
</dbReference>
<name>A0ABQ3KYP8_9ALTE</name>
<protein>
    <submittedName>
        <fullName evidence="8">RNA polymerase sigma factor</fullName>
    </submittedName>
</protein>
<evidence type="ECO:0000313" key="8">
    <source>
        <dbReference type="EMBL" id="GHG69687.1"/>
    </source>
</evidence>
<keyword evidence="4" id="KW-0238">DNA-binding</keyword>
<feature type="domain" description="RNA polymerase sigma factor 70 region 4 type 2" evidence="7">
    <location>
        <begin position="135"/>
        <end position="185"/>
    </location>
</feature>
<keyword evidence="5" id="KW-0804">Transcription</keyword>
<organism evidence="8 9">
    <name type="scientific">Alishewanella longhuensis</name>
    <dbReference type="NCBI Taxonomy" id="1091037"/>
    <lineage>
        <taxon>Bacteria</taxon>
        <taxon>Pseudomonadati</taxon>
        <taxon>Pseudomonadota</taxon>
        <taxon>Gammaproteobacteria</taxon>
        <taxon>Alteromonadales</taxon>
        <taxon>Alteromonadaceae</taxon>
        <taxon>Alishewanella</taxon>
    </lineage>
</organism>
<evidence type="ECO:0000259" key="7">
    <source>
        <dbReference type="Pfam" id="PF08281"/>
    </source>
</evidence>
<comment type="caution">
    <text evidence="8">The sequence shown here is derived from an EMBL/GenBank/DDBJ whole genome shotgun (WGS) entry which is preliminary data.</text>
</comment>
<evidence type="ECO:0000256" key="5">
    <source>
        <dbReference type="ARBA" id="ARBA00023163"/>
    </source>
</evidence>
<dbReference type="Pfam" id="PF04542">
    <property type="entry name" value="Sigma70_r2"/>
    <property type="match status" value="1"/>
</dbReference>
<dbReference type="InterPro" id="IPR013249">
    <property type="entry name" value="RNA_pol_sigma70_r4_t2"/>
</dbReference>
<evidence type="ECO:0000259" key="6">
    <source>
        <dbReference type="Pfam" id="PF04542"/>
    </source>
</evidence>
<reference evidence="9" key="1">
    <citation type="journal article" date="2019" name="Int. J. Syst. Evol. Microbiol.">
        <title>The Global Catalogue of Microorganisms (GCM) 10K type strain sequencing project: providing services to taxonomists for standard genome sequencing and annotation.</title>
        <authorList>
            <consortium name="The Broad Institute Genomics Platform"/>
            <consortium name="The Broad Institute Genome Sequencing Center for Infectious Disease"/>
            <person name="Wu L."/>
            <person name="Ma J."/>
        </authorList>
    </citation>
    <scope>NUCLEOTIDE SEQUENCE [LARGE SCALE GENOMIC DNA]</scope>
    <source>
        <strain evidence="9">CGMCC 1.7003</strain>
    </source>
</reference>
<dbReference type="InterPro" id="IPR014284">
    <property type="entry name" value="RNA_pol_sigma-70_dom"/>
</dbReference>
<proteinExistence type="inferred from homology"/>
<sequence length="194" mass="22765">MALSFFLPARVGNASSAESLLAYFSRTGQRRYLEQLVAQCGDDLYYFLLKQSDEKMAEEICQQSWLKVLEKHQSFQGNSSFKTWLFTIARNCLLDEFRRQQRWQLLDLEEEVSVANEKWHDDVMLQISQHRQQLLFEQQLKLLPFAQREALILQLEGFSLSEIAAITSQPIETVKSRLRYARQFLQQFCGADNE</sequence>
<dbReference type="NCBIfam" id="TIGR02937">
    <property type="entry name" value="sigma70-ECF"/>
    <property type="match status" value="1"/>
</dbReference>
<feature type="domain" description="RNA polymerase sigma-70 region 2" evidence="6">
    <location>
        <begin position="36"/>
        <end position="102"/>
    </location>
</feature>
<keyword evidence="9" id="KW-1185">Reference proteome</keyword>
<evidence type="ECO:0000256" key="1">
    <source>
        <dbReference type="ARBA" id="ARBA00010641"/>
    </source>
</evidence>
<keyword evidence="3" id="KW-0731">Sigma factor</keyword>
<dbReference type="Proteomes" id="UP000659697">
    <property type="component" value="Unassembled WGS sequence"/>
</dbReference>